<organism evidence="2 3">
    <name type="scientific">Pseudomonas brassicacearum subsp. neoaurantiaca</name>
    <dbReference type="NCBI Taxonomy" id="494916"/>
    <lineage>
        <taxon>Bacteria</taxon>
        <taxon>Pseudomonadati</taxon>
        <taxon>Pseudomonadota</taxon>
        <taxon>Gammaproteobacteria</taxon>
        <taxon>Pseudomonadales</taxon>
        <taxon>Pseudomonadaceae</taxon>
        <taxon>Pseudomonas</taxon>
    </lineage>
</organism>
<reference evidence="2 3" key="1">
    <citation type="submission" date="2019-06" db="EMBL/GenBank/DDBJ databases">
        <title>Analysis of the biodiversity of Brassica napus bacterial endophytes for the selection of potential efficient biofertilizers for rapeseed crops.</title>
        <authorList>
            <person name="Jimenez-Gomez A."/>
            <person name="Saati-Santamaria Z."/>
            <person name="Menendez E."/>
            <person name="Rivas R."/>
            <person name="Mateos P.F."/>
            <person name="Velazquez E."/>
            <person name="Garcia-Fraile P."/>
        </authorList>
    </citation>
    <scope>NUCLEOTIDE SEQUENCE [LARGE SCALE GENOMIC DNA]</scope>
    <source>
        <strain evidence="2 3">CDVBN10</strain>
    </source>
</reference>
<comment type="caution">
    <text evidence="2">The sequence shown here is derived from an EMBL/GenBank/DDBJ whole genome shotgun (WGS) entry which is preliminary data.</text>
</comment>
<dbReference type="SUPFAM" id="SSF160719">
    <property type="entry name" value="gpW/gp25-like"/>
    <property type="match status" value="1"/>
</dbReference>
<dbReference type="AlphaFoldDB" id="A0A7V8UFX7"/>
<dbReference type="Proteomes" id="UP000572407">
    <property type="component" value="Unassembled WGS sequence"/>
</dbReference>
<evidence type="ECO:0000313" key="2">
    <source>
        <dbReference type="EMBL" id="MBA1380864.1"/>
    </source>
</evidence>
<dbReference type="InterPro" id="IPR017737">
    <property type="entry name" value="TssE1-like"/>
</dbReference>
<feature type="domain" description="IraD/Gp25-like" evidence="1">
    <location>
        <begin position="33"/>
        <end position="113"/>
    </location>
</feature>
<name>A0A7V8UFX7_9PSED</name>
<proteinExistence type="predicted"/>
<dbReference type="InterPro" id="IPR007048">
    <property type="entry name" value="IraD/Gp25-like"/>
</dbReference>
<dbReference type="RefSeq" id="WP_181290203.1">
    <property type="nucleotide sequence ID" value="NZ_VDLV01000050.1"/>
</dbReference>
<dbReference type="EMBL" id="VDLV01000050">
    <property type="protein sequence ID" value="MBA1380864.1"/>
    <property type="molecule type" value="Genomic_DNA"/>
</dbReference>
<evidence type="ECO:0000259" key="1">
    <source>
        <dbReference type="Pfam" id="PF04965"/>
    </source>
</evidence>
<gene>
    <name evidence="2" type="primary">tssE</name>
    <name evidence="2" type="ORF">FHK92_24240</name>
</gene>
<dbReference type="NCBIfam" id="TIGR03357">
    <property type="entry name" value="VI_zyme"/>
    <property type="match status" value="1"/>
</dbReference>
<evidence type="ECO:0000313" key="3">
    <source>
        <dbReference type="Proteomes" id="UP000572407"/>
    </source>
</evidence>
<protein>
    <submittedName>
        <fullName evidence="2">Type VI secretion system baseplate subunit TssE</fullName>
    </submittedName>
</protein>
<dbReference type="Pfam" id="PF04965">
    <property type="entry name" value="GPW_gp25"/>
    <property type="match status" value="1"/>
</dbReference>
<sequence>MTEPNPSLYEMLLQNFDGELDLHRVSEQDQHTLSVLDNLQRILNCRAGALSHLPDYGLPDMGTVLQGLPATAHTLMKTMTDTLLKYEPRLAALTIELLPQLLPGHLECALDVQLKGGRRVSFGTTVGPEGRVLVRHLTRQNYFSAPGMDHPRGGR</sequence>
<dbReference type="Gene3D" id="3.10.450.40">
    <property type="match status" value="1"/>
</dbReference>
<accession>A0A7V8UFX7</accession>